<gene>
    <name evidence="2" type="ORF">Psi02_55690</name>
</gene>
<comment type="caution">
    <text evidence="2">The sequence shown here is derived from an EMBL/GenBank/DDBJ whole genome shotgun (WGS) entry which is preliminary data.</text>
</comment>
<dbReference type="AlphaFoldDB" id="A0A8J3XQE0"/>
<feature type="region of interest" description="Disordered" evidence="1">
    <location>
        <begin position="98"/>
        <end position="129"/>
    </location>
</feature>
<dbReference type="RefSeq" id="WP_203978574.1">
    <property type="nucleotide sequence ID" value="NZ_BAAAKY010000051.1"/>
</dbReference>
<sequence>MEARACVTENIYPDQVEVSWYPWSLEDADGQVVEEASSWSDDHFDVALYPNPRRKVRNGLITLSTQSMHLEGTPGQRLGVYVAEPGTPDHDAMLLLDMTAPEPAAHPSTTNQAQRSAGTDGKSRGLDRR</sequence>
<accession>A0A8J3XQE0</accession>
<dbReference type="Proteomes" id="UP000644610">
    <property type="component" value="Unassembled WGS sequence"/>
</dbReference>
<evidence type="ECO:0000313" key="3">
    <source>
        <dbReference type="Proteomes" id="UP000644610"/>
    </source>
</evidence>
<reference evidence="2" key="1">
    <citation type="submission" date="2021-01" db="EMBL/GenBank/DDBJ databases">
        <title>Whole genome shotgun sequence of Planotetraspora silvatica NBRC 100141.</title>
        <authorList>
            <person name="Komaki H."/>
            <person name="Tamura T."/>
        </authorList>
    </citation>
    <scope>NUCLEOTIDE SEQUENCE</scope>
    <source>
        <strain evidence="2">NBRC 100141</strain>
    </source>
</reference>
<keyword evidence="3" id="KW-1185">Reference proteome</keyword>
<proteinExistence type="predicted"/>
<organism evidence="2 3">
    <name type="scientific">Planotetraspora silvatica</name>
    <dbReference type="NCBI Taxonomy" id="234614"/>
    <lineage>
        <taxon>Bacteria</taxon>
        <taxon>Bacillati</taxon>
        <taxon>Actinomycetota</taxon>
        <taxon>Actinomycetes</taxon>
        <taxon>Streptosporangiales</taxon>
        <taxon>Streptosporangiaceae</taxon>
        <taxon>Planotetraspora</taxon>
    </lineage>
</organism>
<feature type="compositionally biased region" description="Polar residues" evidence="1">
    <location>
        <begin position="107"/>
        <end position="117"/>
    </location>
</feature>
<name>A0A8J3XQE0_9ACTN</name>
<evidence type="ECO:0000313" key="2">
    <source>
        <dbReference type="EMBL" id="GII49145.1"/>
    </source>
</evidence>
<evidence type="ECO:0000256" key="1">
    <source>
        <dbReference type="SAM" id="MobiDB-lite"/>
    </source>
</evidence>
<protein>
    <submittedName>
        <fullName evidence="2">Uncharacterized protein</fullName>
    </submittedName>
</protein>
<dbReference type="EMBL" id="BOOQ01000039">
    <property type="protein sequence ID" value="GII49145.1"/>
    <property type="molecule type" value="Genomic_DNA"/>
</dbReference>